<keyword evidence="1" id="KW-0812">Transmembrane</keyword>
<dbReference type="PANTHER" id="PTHR11319">
    <property type="entry name" value="G PROTEIN-COUPLED RECEPTOR-RELATED"/>
    <property type="match status" value="1"/>
</dbReference>
<evidence type="ECO:0008006" key="5">
    <source>
        <dbReference type="Google" id="ProtNLM"/>
    </source>
</evidence>
<keyword evidence="1" id="KW-1133">Transmembrane helix</keyword>
<feature type="chain" id="PRO_5043485039" description="Right handed beta helix domain-containing protein" evidence="2">
    <location>
        <begin position="19"/>
        <end position="1204"/>
    </location>
</feature>
<feature type="transmembrane region" description="Helical" evidence="1">
    <location>
        <begin position="1131"/>
        <end position="1149"/>
    </location>
</feature>
<feature type="transmembrane region" description="Helical" evidence="1">
    <location>
        <begin position="1015"/>
        <end position="1032"/>
    </location>
</feature>
<feature type="transmembrane region" description="Helical" evidence="1">
    <location>
        <begin position="1107"/>
        <end position="1125"/>
    </location>
</feature>
<sequence length="1204" mass="136356">MKSLIIYILLNYLIFGQGEQLNLTKIIHQHLQQGKPNIVLKNYDYYLDGSLVIENIREFTLKGNWQSVKCNESSTGQDGLSLKFSNISKVTIEGINFNNCNRNLSIQNQPQNNLGFITFHLCQAVNVSKCKFQNVSGINLLCVNTQNVSIMNSEFVSRDNGSSKGILVFSDHIEYQNYKVEVRRNVFEGKYWVVNYFNDQVPGVNSSVNCGSAVSVCYLKNTSLIEIEDNNFTSNHAAQGSSICVSIGEEHQYSRIKISKGNFKKGKLNKSRVEKLYKEMPAGGAVALFLKGGETDLTIIDCNFTNNHGPNGGAVYIYRESDGWSRIENCTFNHNKGESGGALMLTSTRLPQEVRIILKNSQFINNYGYVGGAILAHRVSLIIYGTVNVTGNNCKNGNGGGIALIYSELSVEGTLRIRNNSVGVDGAGVYMSSESDIWMDKKENSTLEIMGNNANIYGGGIYVYSLYYENTFLDWDSNIENIKAHCFLSGSKHAIIKILENKASDDNKVCAGNMIYTQLLGQCFDSKFIEGQLYFDNKTCSKDTREESFLIEMNITSFIECKQTLFSQAAKTNDNYMMKLSHFCKSSGNYNPLTKVTDVTSKMVTVFHKNNSDINKFYYIYPGNAIQINISSNDSFGNNVITRAILSGIVYSNGLKKEEPSQNIIYQGENPHRSFLTNISTNIIIKSSWKGLGIICVESFGDFYKKKTCIGIIVGNCPYGFTREHDKCTCSNGDGYSCYNNNIFIKQGYYIASEEDDITGLAQEVYGARCLWPRCKCVLGATNGECHFNPIAPDEQCRTGLSGMLCGKCTDTNKTMFLSPFFNNIKSYPYSNCIDCNPGLMIVLFFLFISVFCVIIMLFRINLFADYWRSIVIYANILYIILVNSNSLNSNFVNIMLSIPILPLNLLITQILPFCLYPGNKILYVVLFDMTVPLAVLCIFILLQRFLLSKVSWLSTRDVPTQIWSMLLLSYTDLSIHAFMILTCPQIKKRNYWLYDGQHICYQGLHLMATGISLFYLFALSSIPLFLLFITLNSKKDFQFHHNFTQEFKHKFRWWEIYKLFLRLVISFMLSFMTNFIDLNSVQITVSILCLLTMVINSLFKPANNRLSNHFESFCFLFLALTAVAQGPKLFHFFPIIPFIVGITAILLLEKIPLWRGKILKIKATWKKEAGVLGRLKLLFKIWDVKSKYELEVMYNSTFNHPPL</sequence>
<evidence type="ECO:0000256" key="1">
    <source>
        <dbReference type="SAM" id="Phobius"/>
    </source>
</evidence>
<evidence type="ECO:0000256" key="2">
    <source>
        <dbReference type="SAM" id="SignalP"/>
    </source>
</evidence>
<dbReference type="SUPFAM" id="SSF51126">
    <property type="entry name" value="Pectin lyase-like"/>
    <property type="match status" value="1"/>
</dbReference>
<keyword evidence="2" id="KW-0732">Signal</keyword>
<feature type="transmembrane region" description="Helical" evidence="1">
    <location>
        <begin position="839"/>
        <end position="859"/>
    </location>
</feature>
<gene>
    <name evidence="3" type="ORF">LOD99_12739</name>
</gene>
<name>A0AAV7JCV5_9METZ</name>
<dbReference type="EMBL" id="JAKMXF010000354">
    <property type="protein sequence ID" value="KAI6646618.1"/>
    <property type="molecule type" value="Genomic_DNA"/>
</dbReference>
<feature type="transmembrane region" description="Helical" evidence="1">
    <location>
        <begin position="871"/>
        <end position="889"/>
    </location>
</feature>
<feature type="transmembrane region" description="Helical" evidence="1">
    <location>
        <begin position="895"/>
        <end position="915"/>
    </location>
</feature>
<evidence type="ECO:0000313" key="4">
    <source>
        <dbReference type="Proteomes" id="UP001165289"/>
    </source>
</evidence>
<comment type="caution">
    <text evidence="3">The sequence shown here is derived from an EMBL/GenBank/DDBJ whole genome shotgun (WGS) entry which is preliminary data.</text>
</comment>
<dbReference type="Proteomes" id="UP001165289">
    <property type="component" value="Unassembled WGS sequence"/>
</dbReference>
<reference evidence="3 4" key="1">
    <citation type="journal article" date="2023" name="BMC Biol.">
        <title>The compact genome of the sponge Oopsacas minuta (Hexactinellida) is lacking key metazoan core genes.</title>
        <authorList>
            <person name="Santini S."/>
            <person name="Schenkelaars Q."/>
            <person name="Jourda C."/>
            <person name="Duchesne M."/>
            <person name="Belahbib H."/>
            <person name="Rocher C."/>
            <person name="Selva M."/>
            <person name="Riesgo A."/>
            <person name="Vervoort M."/>
            <person name="Leys S.P."/>
            <person name="Kodjabachian L."/>
            <person name="Le Bivic A."/>
            <person name="Borchiellini C."/>
            <person name="Claverie J.M."/>
            <person name="Renard E."/>
        </authorList>
    </citation>
    <scope>NUCLEOTIDE SEQUENCE [LARGE SCALE GENOMIC DNA]</scope>
    <source>
        <strain evidence="3">SPO-2</strain>
    </source>
</reference>
<dbReference type="AlphaFoldDB" id="A0AAV7JCV5"/>
<keyword evidence="1" id="KW-0472">Membrane</keyword>
<dbReference type="InterPro" id="IPR011050">
    <property type="entry name" value="Pectin_lyase_fold/virulence"/>
</dbReference>
<dbReference type="PANTHER" id="PTHR11319:SF35">
    <property type="entry name" value="OUTER MEMBRANE PROTEIN PMPC-RELATED"/>
    <property type="match status" value="1"/>
</dbReference>
<protein>
    <recommendedName>
        <fullName evidence="5">Right handed beta helix domain-containing protein</fullName>
    </recommendedName>
</protein>
<feature type="transmembrane region" description="Helical" evidence="1">
    <location>
        <begin position="1060"/>
        <end position="1077"/>
    </location>
</feature>
<proteinExistence type="predicted"/>
<evidence type="ECO:0000313" key="3">
    <source>
        <dbReference type="EMBL" id="KAI6646618.1"/>
    </source>
</evidence>
<accession>A0AAV7JCV5</accession>
<keyword evidence="4" id="KW-1185">Reference proteome</keyword>
<dbReference type="Gene3D" id="2.160.20.10">
    <property type="entry name" value="Single-stranded right-handed beta-helix, Pectin lyase-like"/>
    <property type="match status" value="1"/>
</dbReference>
<feature type="transmembrane region" description="Helical" evidence="1">
    <location>
        <begin position="1083"/>
        <end position="1100"/>
    </location>
</feature>
<organism evidence="3 4">
    <name type="scientific">Oopsacas minuta</name>
    <dbReference type="NCBI Taxonomy" id="111878"/>
    <lineage>
        <taxon>Eukaryota</taxon>
        <taxon>Metazoa</taxon>
        <taxon>Porifera</taxon>
        <taxon>Hexactinellida</taxon>
        <taxon>Hexasterophora</taxon>
        <taxon>Lyssacinosida</taxon>
        <taxon>Leucopsacidae</taxon>
        <taxon>Oopsacas</taxon>
    </lineage>
</organism>
<feature type="signal peptide" evidence="2">
    <location>
        <begin position="1"/>
        <end position="18"/>
    </location>
</feature>
<dbReference type="InterPro" id="IPR012334">
    <property type="entry name" value="Pectin_lyas_fold"/>
</dbReference>
<feature type="transmembrane region" description="Helical" evidence="1">
    <location>
        <begin position="922"/>
        <end position="943"/>
    </location>
</feature>